<comment type="caution">
    <text evidence="3">The sequence shown here is derived from an EMBL/GenBank/DDBJ whole genome shotgun (WGS) entry which is preliminary data.</text>
</comment>
<organism evidence="3 4">
    <name type="scientific">Centaurea solstitialis</name>
    <name type="common">yellow star-thistle</name>
    <dbReference type="NCBI Taxonomy" id="347529"/>
    <lineage>
        <taxon>Eukaryota</taxon>
        <taxon>Viridiplantae</taxon>
        <taxon>Streptophyta</taxon>
        <taxon>Embryophyta</taxon>
        <taxon>Tracheophyta</taxon>
        <taxon>Spermatophyta</taxon>
        <taxon>Magnoliopsida</taxon>
        <taxon>eudicotyledons</taxon>
        <taxon>Gunneridae</taxon>
        <taxon>Pentapetalae</taxon>
        <taxon>asterids</taxon>
        <taxon>campanulids</taxon>
        <taxon>Asterales</taxon>
        <taxon>Asteraceae</taxon>
        <taxon>Carduoideae</taxon>
        <taxon>Cardueae</taxon>
        <taxon>Centaureinae</taxon>
        <taxon>Centaurea</taxon>
    </lineage>
</organism>
<dbReference type="Pfam" id="PF13963">
    <property type="entry name" value="Transpos_assoc"/>
    <property type="match status" value="1"/>
</dbReference>
<reference evidence="3" key="1">
    <citation type="submission" date="2023-03" db="EMBL/GenBank/DDBJ databases">
        <title>Chromosome-scale reference genome and RAD-based genetic map of yellow starthistle (Centaurea solstitialis) reveal putative structural variation and QTLs associated with invader traits.</title>
        <authorList>
            <person name="Reatini B."/>
            <person name="Cang F.A."/>
            <person name="Jiang Q."/>
            <person name="Mckibben M.T.W."/>
            <person name="Barker M.S."/>
            <person name="Rieseberg L.H."/>
            <person name="Dlugosch K.M."/>
        </authorList>
    </citation>
    <scope>NUCLEOTIDE SEQUENCE</scope>
    <source>
        <strain evidence="3">CAN-66</strain>
        <tissue evidence="3">Leaf</tissue>
    </source>
</reference>
<accession>A0AA38WMH9</accession>
<dbReference type="Proteomes" id="UP001172457">
    <property type="component" value="Chromosome 3"/>
</dbReference>
<feature type="compositionally biased region" description="Basic and acidic residues" evidence="1">
    <location>
        <begin position="112"/>
        <end position="121"/>
    </location>
</feature>
<dbReference type="PANTHER" id="PTHR10775:SF185">
    <property type="entry name" value="OS08G0208400 PROTEIN"/>
    <property type="match status" value="1"/>
</dbReference>
<sequence length="717" mass="82234">MTIDKSWTTLRHRSCPEFFVGLDAFLERCKDHLNSFGKCRCPCESCDNHIFAPLSTLRAHIHRHGFSSGYTTWMYHGEPLVPPSAHADVGQTTDELHDYLNDVRQENTANEHNTEAEDEPTKGPSNTNDELEELFKLAAMELYPGCDWMSSLDFLAKLSHIKVINKWTDTSFDQLVGLLKVAYPTSIIPSSHYEARKTMRTVGLGYIPIHACVNDCYLFWDEYKDLQSCPICFESRWKDKNTKGKKVPNKVLRYFPSTPRLKRIYSSRHTAKHMTWHATGQCKEDGKMRHPVDGTSWKHFDATYPDFAAEPRNVRLGLAADGFNPFGNMSTSYSMWPVILTTYNIPPWLCIKESSFMLTLLIPGPKSLGKDIDVFLRPLVDELKSLWSNGVQTKDAATNSFFTMRAMLLWTINDFPARSSLSGWSGQCYLACPTCNADTPSIHVQGKIAYVGHRRFLGPKHHWRKKFNGKDETRPAPRKLTKSVILSQLNKLTFNIPGKHVLYGGKKRKRDTTVALNWSKRSIFFELEYWSSLQLKHNLDVMHIEKNVCESLLNTLLMNEKSKDTLKARKDLQTMNIRPELWLKTNGRNKVLKPHPKYSFSSDNVKLFGKFIKGVKLPDGFGSNFRKKVSDKDSNITGLKSHDHHIMMQRLLPIGVKAYLDPAISTPIIELCFFFKQICARNLMMSDMKKAEKQLINILCNFEQILLGFIQNKFPKT</sequence>
<dbReference type="InterPro" id="IPR004242">
    <property type="entry name" value="Transposase_21"/>
</dbReference>
<dbReference type="Pfam" id="PF02992">
    <property type="entry name" value="Transposase_21"/>
    <property type="match status" value="1"/>
</dbReference>
<evidence type="ECO:0000313" key="4">
    <source>
        <dbReference type="Proteomes" id="UP001172457"/>
    </source>
</evidence>
<dbReference type="PANTHER" id="PTHR10775">
    <property type="entry name" value="OS08G0208400 PROTEIN"/>
    <property type="match status" value="1"/>
</dbReference>
<evidence type="ECO:0000313" key="3">
    <source>
        <dbReference type="EMBL" id="KAJ9557900.1"/>
    </source>
</evidence>
<name>A0AA38WMH9_9ASTR</name>
<dbReference type="InterPro" id="IPR029480">
    <property type="entry name" value="Transpos_assoc"/>
</dbReference>
<feature type="domain" description="Transposase-associated" evidence="2">
    <location>
        <begin position="5"/>
        <end position="78"/>
    </location>
</feature>
<evidence type="ECO:0000259" key="2">
    <source>
        <dbReference type="Pfam" id="PF13963"/>
    </source>
</evidence>
<feature type="region of interest" description="Disordered" evidence="1">
    <location>
        <begin position="109"/>
        <end position="128"/>
    </location>
</feature>
<dbReference type="AlphaFoldDB" id="A0AA38WMH9"/>
<keyword evidence="4" id="KW-1185">Reference proteome</keyword>
<proteinExistence type="predicted"/>
<protein>
    <recommendedName>
        <fullName evidence="2">Transposase-associated domain-containing protein</fullName>
    </recommendedName>
</protein>
<dbReference type="EMBL" id="JARYMX010000003">
    <property type="protein sequence ID" value="KAJ9557900.1"/>
    <property type="molecule type" value="Genomic_DNA"/>
</dbReference>
<gene>
    <name evidence="3" type="ORF">OSB04_012514</name>
</gene>
<evidence type="ECO:0000256" key="1">
    <source>
        <dbReference type="SAM" id="MobiDB-lite"/>
    </source>
</evidence>